<sequence>MFFRSSLKIASLRPRGTFVFALGTACLVSSCVVGPDYQSPEAKVSKRWKQRADVSDLPVPDQWWTLFRDNSLNGLVDRALANNQDLRAGLARVDAARALTGVQQANWFPQLNLQNNATYEHSSANSIGANLPSGAGLPNLERDRHRAALGLNYEVDLWGRVRRSVEGAKAREDASVDTLAAQRLVIAAEVARSYFLAASLDNQEQILRETISLREEARKLQQSRFEGGLANEMDVARARTELELAKNDFAAIERQRGAVENSLAVLCGDAPADFGLSKNRRLPAPPRVPAGMPSTLLQRRPDIRSAEQTLRAANADIGVAKANFYPVFSLTGSGGLESVGAEDFFEWKSRTASIGPQLTVPIFQGGRLRGNLRAAQARYDESLATYRQTILTSLREVEDAMLDLRAFQKQRAAVAAAVASAQDTSRLSRLRYDKGLASYFEVVDADRVVLTTRLTLAQLDGQRLTSTVQLLRALGGGWKGSSK</sequence>
<dbReference type="InterPro" id="IPR003423">
    <property type="entry name" value="OMP_efflux"/>
</dbReference>
<evidence type="ECO:0000256" key="2">
    <source>
        <dbReference type="RuleBase" id="RU362097"/>
    </source>
</evidence>
<comment type="caution">
    <text evidence="3">The sequence shown here is derived from an EMBL/GenBank/DDBJ whole genome shotgun (WGS) entry which is preliminary data.</text>
</comment>
<evidence type="ECO:0000313" key="4">
    <source>
        <dbReference type="Proteomes" id="UP000534294"/>
    </source>
</evidence>
<dbReference type="PANTHER" id="PTHR30203:SF33">
    <property type="entry name" value="BLR4455 PROTEIN"/>
    <property type="match status" value="1"/>
</dbReference>
<evidence type="ECO:0000256" key="1">
    <source>
        <dbReference type="ARBA" id="ARBA00007613"/>
    </source>
</evidence>
<keyword evidence="2" id="KW-0449">Lipoprotein</keyword>
<dbReference type="PANTHER" id="PTHR30203">
    <property type="entry name" value="OUTER MEMBRANE CATION EFFLUX PROTEIN"/>
    <property type="match status" value="1"/>
</dbReference>
<keyword evidence="2" id="KW-0472">Membrane</keyword>
<dbReference type="Gene3D" id="1.20.1600.10">
    <property type="entry name" value="Outer membrane efflux proteins (OEP)"/>
    <property type="match status" value="1"/>
</dbReference>
<dbReference type="AlphaFoldDB" id="A0A7W7YL69"/>
<organism evidence="3 4">
    <name type="scientific">Prosthecobacter dejongeii</name>
    <dbReference type="NCBI Taxonomy" id="48465"/>
    <lineage>
        <taxon>Bacteria</taxon>
        <taxon>Pseudomonadati</taxon>
        <taxon>Verrucomicrobiota</taxon>
        <taxon>Verrucomicrobiia</taxon>
        <taxon>Verrucomicrobiales</taxon>
        <taxon>Verrucomicrobiaceae</taxon>
        <taxon>Prosthecobacter</taxon>
    </lineage>
</organism>
<keyword evidence="2" id="KW-0564">Palmitate</keyword>
<protein>
    <submittedName>
        <fullName evidence="3">Multidrug efflux system outer membrane protein</fullName>
    </submittedName>
</protein>
<evidence type="ECO:0000313" key="3">
    <source>
        <dbReference type="EMBL" id="MBB5038077.1"/>
    </source>
</evidence>
<dbReference type="SUPFAM" id="SSF56954">
    <property type="entry name" value="Outer membrane efflux proteins (OEP)"/>
    <property type="match status" value="1"/>
</dbReference>
<dbReference type="EMBL" id="JACHIF010000004">
    <property type="protein sequence ID" value="MBB5038077.1"/>
    <property type="molecule type" value="Genomic_DNA"/>
</dbReference>
<dbReference type="PROSITE" id="PS51257">
    <property type="entry name" value="PROKAR_LIPOPROTEIN"/>
    <property type="match status" value="1"/>
</dbReference>
<proteinExistence type="inferred from homology"/>
<dbReference type="GO" id="GO:0015562">
    <property type="term" value="F:efflux transmembrane transporter activity"/>
    <property type="evidence" value="ECO:0007669"/>
    <property type="project" value="InterPro"/>
</dbReference>
<dbReference type="Gene3D" id="2.20.200.10">
    <property type="entry name" value="Outer membrane efflux proteins (OEP)"/>
    <property type="match status" value="1"/>
</dbReference>
<reference evidence="3 4" key="1">
    <citation type="submission" date="2020-08" db="EMBL/GenBank/DDBJ databases">
        <title>Genomic Encyclopedia of Type Strains, Phase IV (KMG-IV): sequencing the most valuable type-strain genomes for metagenomic binning, comparative biology and taxonomic classification.</title>
        <authorList>
            <person name="Goeker M."/>
        </authorList>
    </citation>
    <scope>NUCLEOTIDE SEQUENCE [LARGE SCALE GENOMIC DNA]</scope>
    <source>
        <strain evidence="3 4">DSM 12251</strain>
    </source>
</reference>
<dbReference type="Pfam" id="PF02321">
    <property type="entry name" value="OEP"/>
    <property type="match status" value="2"/>
</dbReference>
<comment type="subcellular location">
    <subcellularLocation>
        <location evidence="2">Cell membrane</location>
        <topology evidence="2">Lipid-anchor</topology>
    </subcellularLocation>
</comment>
<accession>A0A7W7YL69</accession>
<dbReference type="InterPro" id="IPR010131">
    <property type="entry name" value="MdtP/NodT-like"/>
</dbReference>
<keyword evidence="2" id="KW-0812">Transmembrane</keyword>
<gene>
    <name evidence="3" type="ORF">HNQ64_002335</name>
</gene>
<name>A0A7W7YL69_9BACT</name>
<dbReference type="RefSeq" id="WP_184208561.1">
    <property type="nucleotide sequence ID" value="NZ_JACHIF010000004.1"/>
</dbReference>
<keyword evidence="4" id="KW-1185">Reference proteome</keyword>
<keyword evidence="2" id="KW-1134">Transmembrane beta strand</keyword>
<dbReference type="GO" id="GO:0005886">
    <property type="term" value="C:plasma membrane"/>
    <property type="evidence" value="ECO:0007669"/>
    <property type="project" value="UniProtKB-SubCell"/>
</dbReference>
<dbReference type="Proteomes" id="UP000534294">
    <property type="component" value="Unassembled WGS sequence"/>
</dbReference>
<dbReference type="NCBIfam" id="TIGR01845">
    <property type="entry name" value="outer_NodT"/>
    <property type="match status" value="1"/>
</dbReference>
<comment type="similarity">
    <text evidence="1 2">Belongs to the outer membrane factor (OMF) (TC 1.B.17) family.</text>
</comment>